<dbReference type="EMBL" id="DXHV01000004">
    <property type="protein sequence ID" value="HIV99599.1"/>
    <property type="molecule type" value="Genomic_DNA"/>
</dbReference>
<reference evidence="3" key="2">
    <citation type="submission" date="2021-04" db="EMBL/GenBank/DDBJ databases">
        <authorList>
            <person name="Gilroy R."/>
        </authorList>
    </citation>
    <scope>NUCLEOTIDE SEQUENCE</scope>
    <source>
        <strain evidence="3">ChiHecec2B26-446</strain>
    </source>
</reference>
<feature type="domain" description="Glycosyl transferase family 1" evidence="1">
    <location>
        <begin position="202"/>
        <end position="356"/>
    </location>
</feature>
<dbReference type="CDD" id="cd03811">
    <property type="entry name" value="GT4_GT28_WabH-like"/>
    <property type="match status" value="1"/>
</dbReference>
<evidence type="ECO:0000259" key="1">
    <source>
        <dbReference type="Pfam" id="PF00534"/>
    </source>
</evidence>
<feature type="domain" description="Glycosyltransferase subfamily 4-like N-terminal" evidence="2">
    <location>
        <begin position="25"/>
        <end position="183"/>
    </location>
</feature>
<dbReference type="InterPro" id="IPR028098">
    <property type="entry name" value="Glyco_trans_4-like_N"/>
</dbReference>
<sequence>MPEVPTQTASATTASICLVMHSFGGGGEKMALLLARELASLGWSVHVACLRALPALRDHMPDKVSLAMPKGPGLADRLRFLPVLLKLTRSCQVVLGTLELQSLLAAALVAPGRATGWLHKDLAAYLEDRPFWYVRLYRALCRLAFARCRTVVCVSDGILASCQRLWPDLKDRFQRIYNGLDLDEIHRLAQAPLPAGVADFFSHEQVVLGVGRLEPQKNFGLLLEAMAILRDRGLQVRLCLAGEGSQRSLLEAQVQALGLAGQVLLPGFVNPCPLMRRARALALTSRFEGFALVLAEALALGLPVVSVNCPSGPAEVLDQGRCGLLVQASASALADGLQEVLAQRPDAGAQARMAARAAEFDLERILPRWIRTLNKGLY</sequence>
<proteinExistence type="predicted"/>
<comment type="caution">
    <text evidence="3">The sequence shown here is derived from an EMBL/GenBank/DDBJ whole genome shotgun (WGS) entry which is preliminary data.</text>
</comment>
<protein>
    <submittedName>
        <fullName evidence="3">Glycosyltransferase</fullName>
    </submittedName>
</protein>
<dbReference type="PANTHER" id="PTHR12526">
    <property type="entry name" value="GLYCOSYLTRANSFERASE"/>
    <property type="match status" value="1"/>
</dbReference>
<name>A0A9D1TNE2_9BACT</name>
<dbReference type="SUPFAM" id="SSF53756">
    <property type="entry name" value="UDP-Glycosyltransferase/glycogen phosphorylase"/>
    <property type="match status" value="1"/>
</dbReference>
<reference evidence="3" key="1">
    <citation type="journal article" date="2021" name="PeerJ">
        <title>Extensive microbial diversity within the chicken gut microbiome revealed by metagenomics and culture.</title>
        <authorList>
            <person name="Gilroy R."/>
            <person name="Ravi A."/>
            <person name="Getino M."/>
            <person name="Pursley I."/>
            <person name="Horton D.L."/>
            <person name="Alikhan N.F."/>
            <person name="Baker D."/>
            <person name="Gharbi K."/>
            <person name="Hall N."/>
            <person name="Watson M."/>
            <person name="Adriaenssens E.M."/>
            <person name="Foster-Nyarko E."/>
            <person name="Jarju S."/>
            <person name="Secka A."/>
            <person name="Antonio M."/>
            <person name="Oren A."/>
            <person name="Chaudhuri R.R."/>
            <person name="La Ragione R."/>
            <person name="Hildebrand F."/>
            <person name="Pallen M.J."/>
        </authorList>
    </citation>
    <scope>NUCLEOTIDE SEQUENCE</scope>
    <source>
        <strain evidence="3">ChiHecec2B26-446</strain>
    </source>
</reference>
<dbReference type="Pfam" id="PF13439">
    <property type="entry name" value="Glyco_transf_4"/>
    <property type="match status" value="1"/>
</dbReference>
<dbReference type="PANTHER" id="PTHR12526:SF630">
    <property type="entry name" value="GLYCOSYLTRANSFERASE"/>
    <property type="match status" value="1"/>
</dbReference>
<dbReference type="GO" id="GO:0016757">
    <property type="term" value="F:glycosyltransferase activity"/>
    <property type="evidence" value="ECO:0007669"/>
    <property type="project" value="InterPro"/>
</dbReference>
<dbReference type="Gene3D" id="3.40.50.2000">
    <property type="entry name" value="Glycogen Phosphorylase B"/>
    <property type="match status" value="2"/>
</dbReference>
<dbReference type="InterPro" id="IPR001296">
    <property type="entry name" value="Glyco_trans_1"/>
</dbReference>
<dbReference type="Pfam" id="PF00534">
    <property type="entry name" value="Glycos_transf_1"/>
    <property type="match status" value="1"/>
</dbReference>
<accession>A0A9D1TNE2</accession>
<organism evidence="3 4">
    <name type="scientific">Candidatus Desulfovibrio intestinipullorum</name>
    <dbReference type="NCBI Taxonomy" id="2838536"/>
    <lineage>
        <taxon>Bacteria</taxon>
        <taxon>Pseudomonadati</taxon>
        <taxon>Thermodesulfobacteriota</taxon>
        <taxon>Desulfovibrionia</taxon>
        <taxon>Desulfovibrionales</taxon>
        <taxon>Desulfovibrionaceae</taxon>
        <taxon>Desulfovibrio</taxon>
    </lineage>
</organism>
<gene>
    <name evidence="3" type="ORF">H9894_00140</name>
</gene>
<dbReference type="Proteomes" id="UP000886752">
    <property type="component" value="Unassembled WGS sequence"/>
</dbReference>
<evidence type="ECO:0000313" key="3">
    <source>
        <dbReference type="EMBL" id="HIV99599.1"/>
    </source>
</evidence>
<evidence type="ECO:0000313" key="4">
    <source>
        <dbReference type="Proteomes" id="UP000886752"/>
    </source>
</evidence>
<dbReference type="AlphaFoldDB" id="A0A9D1TNE2"/>
<evidence type="ECO:0000259" key="2">
    <source>
        <dbReference type="Pfam" id="PF13439"/>
    </source>
</evidence>